<accession>A0A382CX67</accession>
<dbReference type="AlphaFoldDB" id="A0A382CX67"/>
<dbReference type="SUPFAM" id="SSF52418">
    <property type="entry name" value="Nucleoside phosphorylase/phosphoribosyltransferase catalytic domain"/>
    <property type="match status" value="1"/>
</dbReference>
<evidence type="ECO:0000256" key="1">
    <source>
        <dbReference type="ARBA" id="ARBA00022676"/>
    </source>
</evidence>
<feature type="non-terminal residue" evidence="3">
    <location>
        <position position="1"/>
    </location>
</feature>
<keyword evidence="2" id="KW-0808">Transferase</keyword>
<dbReference type="EMBL" id="UINC01036441">
    <property type="protein sequence ID" value="SVB30412.1"/>
    <property type="molecule type" value="Genomic_DNA"/>
</dbReference>
<dbReference type="Gene3D" id="3.40.1030.10">
    <property type="entry name" value="Nucleoside phosphorylase/phosphoribosyltransferase catalytic domain"/>
    <property type="match status" value="1"/>
</dbReference>
<evidence type="ECO:0000313" key="3">
    <source>
        <dbReference type="EMBL" id="SVB30412.1"/>
    </source>
</evidence>
<organism evidence="3">
    <name type="scientific">marine metagenome</name>
    <dbReference type="NCBI Taxonomy" id="408172"/>
    <lineage>
        <taxon>unclassified sequences</taxon>
        <taxon>metagenomes</taxon>
        <taxon>ecological metagenomes</taxon>
    </lineage>
</organism>
<protein>
    <submittedName>
        <fullName evidence="3">Uncharacterized protein</fullName>
    </submittedName>
</protein>
<proteinExistence type="predicted"/>
<name>A0A382CX67_9ZZZZ</name>
<sequence length="113" mass="12094">ATVFIASGKEKTDEVRCQLSSMFSGETASKIKDTYETLKSEEYDLAKLARWGESALKNGTGPAAPLIACQAGTLCHLCGLSSSFQEGYDAAQNALHGGSCHNALMQYISKIRN</sequence>
<dbReference type="InterPro" id="IPR035902">
    <property type="entry name" value="Nuc_phospho_transferase"/>
</dbReference>
<keyword evidence="1" id="KW-0328">Glycosyltransferase</keyword>
<dbReference type="GO" id="GO:0016757">
    <property type="term" value="F:glycosyltransferase activity"/>
    <property type="evidence" value="ECO:0007669"/>
    <property type="project" value="UniProtKB-KW"/>
</dbReference>
<evidence type="ECO:0000256" key="2">
    <source>
        <dbReference type="ARBA" id="ARBA00022679"/>
    </source>
</evidence>
<reference evidence="3" key="1">
    <citation type="submission" date="2018-05" db="EMBL/GenBank/DDBJ databases">
        <authorList>
            <person name="Lanie J.A."/>
            <person name="Ng W.-L."/>
            <person name="Kazmierczak K.M."/>
            <person name="Andrzejewski T.M."/>
            <person name="Davidsen T.M."/>
            <person name="Wayne K.J."/>
            <person name="Tettelin H."/>
            <person name="Glass J.I."/>
            <person name="Rusch D."/>
            <person name="Podicherti R."/>
            <person name="Tsui H.-C.T."/>
            <person name="Winkler M.E."/>
        </authorList>
    </citation>
    <scope>NUCLEOTIDE SEQUENCE</scope>
</reference>
<gene>
    <name evidence="3" type="ORF">METZ01_LOCUS183266</name>
</gene>